<protein>
    <submittedName>
        <fullName evidence="1">Uncharacterized protein</fullName>
    </submittedName>
</protein>
<proteinExistence type="predicted"/>
<evidence type="ECO:0000313" key="1">
    <source>
        <dbReference type="EMBL" id="AZS16241.1"/>
    </source>
</evidence>
<dbReference type="KEGG" id="plut:EI981_18515"/>
<gene>
    <name evidence="1" type="ORF">EI981_18515</name>
</gene>
<accession>A0A3Q9IA67</accession>
<dbReference type="AlphaFoldDB" id="A0A3Q9IA67"/>
<dbReference type="EMBL" id="CP034346">
    <property type="protein sequence ID" value="AZS16241.1"/>
    <property type="molecule type" value="Genomic_DNA"/>
</dbReference>
<keyword evidence="2" id="KW-1185">Reference proteome</keyword>
<sequence length="81" mass="9546">MSSPKSPRAIRQGITTKSVHERTWSFWNYVIRTTRSTRLTRTGKLFLGYCQQYADFVREALIDRKNAGILYAKDYRHFSVV</sequence>
<organism evidence="1 2">
    <name type="scientific">Paenibacillus lutimineralis</name>
    <dbReference type="NCBI Taxonomy" id="2707005"/>
    <lineage>
        <taxon>Bacteria</taxon>
        <taxon>Bacillati</taxon>
        <taxon>Bacillota</taxon>
        <taxon>Bacilli</taxon>
        <taxon>Bacillales</taxon>
        <taxon>Paenibacillaceae</taxon>
        <taxon>Paenibacillus</taxon>
    </lineage>
</organism>
<name>A0A3Q9IA67_9BACL</name>
<reference evidence="2" key="1">
    <citation type="submission" date="2018-12" db="EMBL/GenBank/DDBJ databases">
        <title>Complete genome sequence of Paenibacillus sp. MBLB1234.</title>
        <authorList>
            <person name="Nam Y.-D."/>
            <person name="Kang J."/>
            <person name="Chung W.-H."/>
            <person name="Park Y.S."/>
        </authorList>
    </citation>
    <scope>NUCLEOTIDE SEQUENCE [LARGE SCALE GENOMIC DNA]</scope>
    <source>
        <strain evidence="2">MBLB1234</strain>
    </source>
</reference>
<evidence type="ECO:0000313" key="2">
    <source>
        <dbReference type="Proteomes" id="UP000270678"/>
    </source>
</evidence>
<dbReference type="Proteomes" id="UP000270678">
    <property type="component" value="Chromosome"/>
</dbReference>